<dbReference type="SUPFAM" id="SSF53756">
    <property type="entry name" value="UDP-Glycosyltransferase/glycogen phosphorylase"/>
    <property type="match status" value="1"/>
</dbReference>
<dbReference type="PANTHER" id="PTHR48043:SF68">
    <property type="entry name" value="GLUCURONOSYLTRANSFERASE"/>
    <property type="match status" value="1"/>
</dbReference>
<evidence type="ECO:0000313" key="8">
    <source>
        <dbReference type="WBParaSite" id="PSAMB.scaffold2579size22426.g18321.t1"/>
    </source>
</evidence>
<comment type="similarity">
    <text evidence="1">Belongs to the UDP-glycosyltransferase family.</text>
</comment>
<evidence type="ECO:0000256" key="3">
    <source>
        <dbReference type="ARBA" id="ARBA00022676"/>
    </source>
</evidence>
<evidence type="ECO:0000256" key="4">
    <source>
        <dbReference type="ARBA" id="ARBA00022679"/>
    </source>
</evidence>
<comment type="catalytic activity">
    <reaction evidence="5">
        <text>glucuronate acceptor + UDP-alpha-D-glucuronate = acceptor beta-D-glucuronoside + UDP + H(+)</text>
        <dbReference type="Rhea" id="RHEA:21032"/>
        <dbReference type="ChEBI" id="CHEBI:15378"/>
        <dbReference type="ChEBI" id="CHEBI:58052"/>
        <dbReference type="ChEBI" id="CHEBI:58223"/>
        <dbReference type="ChEBI" id="CHEBI:132367"/>
        <dbReference type="ChEBI" id="CHEBI:132368"/>
        <dbReference type="EC" id="2.4.1.17"/>
    </reaction>
</comment>
<dbReference type="InterPro" id="IPR002213">
    <property type="entry name" value="UDP_glucos_trans"/>
</dbReference>
<dbReference type="WBParaSite" id="PSAMB.scaffold2579size22426.g18321.t1">
    <property type="protein sequence ID" value="PSAMB.scaffold2579size22426.g18321.t1"/>
    <property type="gene ID" value="PSAMB.scaffold2579size22426.g18321"/>
</dbReference>
<keyword evidence="6" id="KW-0732">Signal</keyword>
<organism evidence="7 8">
    <name type="scientific">Plectus sambesii</name>
    <dbReference type="NCBI Taxonomy" id="2011161"/>
    <lineage>
        <taxon>Eukaryota</taxon>
        <taxon>Metazoa</taxon>
        <taxon>Ecdysozoa</taxon>
        <taxon>Nematoda</taxon>
        <taxon>Chromadorea</taxon>
        <taxon>Plectida</taxon>
        <taxon>Plectina</taxon>
        <taxon>Plectoidea</taxon>
        <taxon>Plectidae</taxon>
        <taxon>Plectus</taxon>
    </lineage>
</organism>
<dbReference type="Pfam" id="PF00201">
    <property type="entry name" value="UDPGT"/>
    <property type="match status" value="2"/>
</dbReference>
<feature type="signal peptide" evidence="6">
    <location>
        <begin position="1"/>
        <end position="25"/>
    </location>
</feature>
<dbReference type="Proteomes" id="UP000887566">
    <property type="component" value="Unplaced"/>
</dbReference>
<keyword evidence="3" id="KW-0328">Glycosyltransferase</keyword>
<dbReference type="InterPro" id="IPR050271">
    <property type="entry name" value="UDP-glycosyltransferase"/>
</dbReference>
<keyword evidence="4" id="KW-0808">Transferase</keyword>
<evidence type="ECO:0000256" key="6">
    <source>
        <dbReference type="SAM" id="SignalP"/>
    </source>
</evidence>
<dbReference type="EC" id="2.4.1.17" evidence="2"/>
<sequence length="593" mass="66722">MSSSPAALLLLVVFALDLKTDRCSAARIGLFGSSGCYSHDVTMRAAGEVFRGHDVAWVQTFTFDFGVPAPSLPSNWHRMIVNQVSEDSTAALHYTKSIIWEAVVPMDVRRLWDLRPQWAIFNILRTQHMACYATLRSANFTTFLQQHGNLDLAVVDYMLQECMVGTSALFNATVSVYFSNWPLSDGYVASFNIPWMPSTVAKTSSGLPTHMNFAERTANMVVQIFFLVSHSLQIAVVDVLHSWVGYESDILATESRQLLYATHSEFVIEMTRPISNQIKFFGCQRCLPSDPAKATRRSAEIQTDQLLTLPSSSSSITATLSSFTDVGGIDRHLLLRPFIVVTFGSISSVQTMGAHLLHDFMRAFGALNHTVFWQFDGVPPTDQRIPENVNLISWLPLKELFEHPNMRLLVCHGGITTLMEAVHRAIPILGLPLQGDQPTNLRRFQELGISELVFTNVLSAETLLAALNKMLVNLKSYEARALKVSSMVRDYQDFTGDGQAFWLQWALRNGATAQSRNYFSTRYRFAWTYYQMPELLSLFAIVALCWLLVASDDQSDQSDHRSPINFRRIFPELSVHFDDSRSLAIDESPLMCR</sequence>
<protein>
    <recommendedName>
        <fullName evidence="2">glucuronosyltransferase</fullName>
        <ecNumber evidence="2">2.4.1.17</ecNumber>
    </recommendedName>
</protein>
<proteinExistence type="inferred from homology"/>
<dbReference type="PANTHER" id="PTHR48043">
    <property type="entry name" value="EG:EG0003.4 PROTEIN-RELATED"/>
    <property type="match status" value="1"/>
</dbReference>
<keyword evidence="7" id="KW-1185">Reference proteome</keyword>
<evidence type="ECO:0000313" key="7">
    <source>
        <dbReference type="Proteomes" id="UP000887566"/>
    </source>
</evidence>
<dbReference type="GO" id="GO:0015020">
    <property type="term" value="F:glucuronosyltransferase activity"/>
    <property type="evidence" value="ECO:0007669"/>
    <property type="project" value="UniProtKB-EC"/>
</dbReference>
<evidence type="ECO:0000256" key="2">
    <source>
        <dbReference type="ARBA" id="ARBA00012544"/>
    </source>
</evidence>
<dbReference type="CDD" id="cd03784">
    <property type="entry name" value="GT1_Gtf-like"/>
    <property type="match status" value="1"/>
</dbReference>
<feature type="chain" id="PRO_5037379101" description="glucuronosyltransferase" evidence="6">
    <location>
        <begin position="26"/>
        <end position="593"/>
    </location>
</feature>
<dbReference type="AlphaFoldDB" id="A0A914VX34"/>
<dbReference type="Gene3D" id="3.40.50.2000">
    <property type="entry name" value="Glycogen Phosphorylase B"/>
    <property type="match status" value="1"/>
</dbReference>
<evidence type="ECO:0000256" key="5">
    <source>
        <dbReference type="ARBA" id="ARBA00047475"/>
    </source>
</evidence>
<reference evidence="8" key="1">
    <citation type="submission" date="2022-11" db="UniProtKB">
        <authorList>
            <consortium name="WormBaseParasite"/>
        </authorList>
    </citation>
    <scope>IDENTIFICATION</scope>
</reference>
<accession>A0A914VX34</accession>
<name>A0A914VX34_9BILA</name>
<evidence type="ECO:0000256" key="1">
    <source>
        <dbReference type="ARBA" id="ARBA00009995"/>
    </source>
</evidence>